<accession>A0A5J4R4S9</accession>
<evidence type="ECO:0008006" key="2">
    <source>
        <dbReference type="Google" id="ProtNLM"/>
    </source>
</evidence>
<proteinExistence type="predicted"/>
<dbReference type="AlphaFoldDB" id="A0A5J4R4S9"/>
<protein>
    <recommendedName>
        <fullName evidence="2">HNH endonuclease</fullName>
    </recommendedName>
</protein>
<dbReference type="EMBL" id="SNRY01001688">
    <property type="protein sequence ID" value="KAA6329187.1"/>
    <property type="molecule type" value="Genomic_DNA"/>
</dbReference>
<reference evidence="1" key="1">
    <citation type="submission" date="2019-03" db="EMBL/GenBank/DDBJ databases">
        <title>Single cell metagenomics reveals metabolic interactions within the superorganism composed of flagellate Streblomastix strix and complex community of Bacteroidetes bacteria on its surface.</title>
        <authorList>
            <person name="Treitli S.C."/>
            <person name="Kolisko M."/>
            <person name="Husnik F."/>
            <person name="Keeling P."/>
            <person name="Hampl V."/>
        </authorList>
    </citation>
    <scope>NUCLEOTIDE SEQUENCE</scope>
    <source>
        <strain evidence="1">STM</strain>
    </source>
</reference>
<organism evidence="1">
    <name type="scientific">termite gut metagenome</name>
    <dbReference type="NCBI Taxonomy" id="433724"/>
    <lineage>
        <taxon>unclassified sequences</taxon>
        <taxon>metagenomes</taxon>
        <taxon>organismal metagenomes</taxon>
    </lineage>
</organism>
<evidence type="ECO:0000313" key="1">
    <source>
        <dbReference type="EMBL" id="KAA6329187.1"/>
    </source>
</evidence>
<sequence>MYSDEIKELVWNKAHIEEGYDPNVWRQDFAGAWIKKDLLDSAKVNGWLITTVKPISKGGTDDIKNLIPLNYNNSLKKDDNYPAFQTCISSIGKYDRHNVIQMQSWKVRYNTVKRDLSNKKI</sequence>
<gene>
    <name evidence="1" type="ORF">EZS27_021983</name>
</gene>
<name>A0A5J4R4S9_9ZZZZ</name>
<comment type="caution">
    <text evidence="1">The sequence shown here is derived from an EMBL/GenBank/DDBJ whole genome shotgun (WGS) entry which is preliminary data.</text>
</comment>